<dbReference type="Proteomes" id="UP000190857">
    <property type="component" value="Unassembled WGS sequence"/>
</dbReference>
<name>A0A1T5KE58_9MICO</name>
<evidence type="ECO:0000313" key="2">
    <source>
        <dbReference type="Proteomes" id="UP000190857"/>
    </source>
</evidence>
<proteinExistence type="predicted"/>
<dbReference type="RefSeq" id="WP_079728205.1">
    <property type="nucleotide sequence ID" value="NZ_FUZP01000002.1"/>
</dbReference>
<dbReference type="EMBL" id="FUZP01000002">
    <property type="protein sequence ID" value="SKC61799.1"/>
    <property type="molecule type" value="Genomic_DNA"/>
</dbReference>
<dbReference type="OrthoDB" id="5117255at2"/>
<accession>A0A1T5KE58</accession>
<dbReference type="STRING" id="123320.SAMN06309945_2141"/>
<gene>
    <name evidence="1" type="ORF">SAMN06309945_2141</name>
</gene>
<reference evidence="1 2" key="1">
    <citation type="submission" date="2017-02" db="EMBL/GenBank/DDBJ databases">
        <authorList>
            <person name="Peterson S.W."/>
        </authorList>
    </citation>
    <scope>NUCLEOTIDE SEQUENCE [LARGE SCALE GENOMIC DNA]</scope>
    <source>
        <strain evidence="1 2">VKM Ac-2059</strain>
    </source>
</reference>
<keyword evidence="2" id="KW-1185">Reference proteome</keyword>
<dbReference type="AlphaFoldDB" id="A0A1T5KE58"/>
<organism evidence="1 2">
    <name type="scientific">Okibacterium fritillariae</name>
    <dbReference type="NCBI Taxonomy" id="123320"/>
    <lineage>
        <taxon>Bacteria</taxon>
        <taxon>Bacillati</taxon>
        <taxon>Actinomycetota</taxon>
        <taxon>Actinomycetes</taxon>
        <taxon>Micrococcales</taxon>
        <taxon>Microbacteriaceae</taxon>
        <taxon>Okibacterium</taxon>
    </lineage>
</organism>
<evidence type="ECO:0000313" key="1">
    <source>
        <dbReference type="EMBL" id="SKC61799.1"/>
    </source>
</evidence>
<protein>
    <submittedName>
        <fullName evidence="1">Uncharacterized protein</fullName>
    </submittedName>
</protein>
<sequence length="78" mass="8223">MSDTTKTTYTAKLTDGPLEGRTVATGFLDDGQPKPTVEIPAPGGKTYIYARSAGQEFESAGSALPSAVAYRFLTTNFS</sequence>